<feature type="non-terminal residue" evidence="5">
    <location>
        <position position="220"/>
    </location>
</feature>
<keyword evidence="3 5" id="KW-0067">ATP-binding</keyword>
<organism evidence="5">
    <name type="scientific">Thiolapillus brandeum</name>
    <dbReference type="NCBI Taxonomy" id="1076588"/>
    <lineage>
        <taxon>Bacteria</taxon>
        <taxon>Pseudomonadati</taxon>
        <taxon>Pseudomonadota</taxon>
        <taxon>Gammaproteobacteria</taxon>
        <taxon>Chromatiales</taxon>
        <taxon>Sedimenticolaceae</taxon>
        <taxon>Thiolapillus</taxon>
    </lineage>
</organism>
<evidence type="ECO:0000259" key="4">
    <source>
        <dbReference type="PROSITE" id="PS50893"/>
    </source>
</evidence>
<evidence type="ECO:0000256" key="2">
    <source>
        <dbReference type="ARBA" id="ARBA00022741"/>
    </source>
</evidence>
<dbReference type="InterPro" id="IPR051782">
    <property type="entry name" value="ABC_Transporter_VariousFunc"/>
</dbReference>
<dbReference type="PROSITE" id="PS50893">
    <property type="entry name" value="ABC_TRANSPORTER_2"/>
    <property type="match status" value="1"/>
</dbReference>
<protein>
    <submittedName>
        <fullName evidence="5">ABC transporter ATP-binding protein</fullName>
    </submittedName>
</protein>
<dbReference type="InterPro" id="IPR003593">
    <property type="entry name" value="AAA+_ATPase"/>
</dbReference>
<dbReference type="Proteomes" id="UP000886339">
    <property type="component" value="Unassembled WGS sequence"/>
</dbReference>
<feature type="domain" description="ABC transporter" evidence="4">
    <location>
        <begin position="20"/>
        <end position="220"/>
    </location>
</feature>
<dbReference type="GO" id="GO:0016887">
    <property type="term" value="F:ATP hydrolysis activity"/>
    <property type="evidence" value="ECO:0007669"/>
    <property type="project" value="InterPro"/>
</dbReference>
<evidence type="ECO:0000256" key="1">
    <source>
        <dbReference type="ARBA" id="ARBA00022448"/>
    </source>
</evidence>
<dbReference type="PANTHER" id="PTHR42939">
    <property type="entry name" value="ABC TRANSPORTER ATP-BINDING PROTEIN ALBC-RELATED"/>
    <property type="match status" value="1"/>
</dbReference>
<dbReference type="PANTHER" id="PTHR42939:SF1">
    <property type="entry name" value="ABC TRANSPORTER ATP-BINDING PROTEIN ALBC-RELATED"/>
    <property type="match status" value="1"/>
</dbReference>
<evidence type="ECO:0000313" key="5">
    <source>
        <dbReference type="EMBL" id="HEC06809.1"/>
    </source>
</evidence>
<gene>
    <name evidence="5" type="ORF">ENJ12_08155</name>
</gene>
<name>A0A831RXD7_9GAMM</name>
<keyword evidence="2" id="KW-0547">Nucleotide-binding</keyword>
<keyword evidence="1" id="KW-0813">Transport</keyword>
<comment type="caution">
    <text evidence="5">The sequence shown here is derived from an EMBL/GenBank/DDBJ whole genome shotgun (WGS) entry which is preliminary data.</text>
</comment>
<dbReference type="InterPro" id="IPR027417">
    <property type="entry name" value="P-loop_NTPase"/>
</dbReference>
<dbReference type="Gene3D" id="3.40.50.300">
    <property type="entry name" value="P-loop containing nucleotide triphosphate hydrolases"/>
    <property type="match status" value="1"/>
</dbReference>
<dbReference type="EMBL" id="DRLF01000286">
    <property type="protein sequence ID" value="HEC06809.1"/>
    <property type="molecule type" value="Genomic_DNA"/>
</dbReference>
<dbReference type="GO" id="GO:0005524">
    <property type="term" value="F:ATP binding"/>
    <property type="evidence" value="ECO:0007669"/>
    <property type="project" value="UniProtKB-KW"/>
</dbReference>
<reference evidence="5" key="1">
    <citation type="journal article" date="2020" name="mSystems">
        <title>Genome- and Community-Level Interaction Insights into Carbon Utilization and Element Cycling Functions of Hydrothermarchaeota in Hydrothermal Sediment.</title>
        <authorList>
            <person name="Zhou Z."/>
            <person name="Liu Y."/>
            <person name="Xu W."/>
            <person name="Pan J."/>
            <person name="Luo Z.H."/>
            <person name="Li M."/>
        </authorList>
    </citation>
    <scope>NUCLEOTIDE SEQUENCE [LARGE SCALE GENOMIC DNA]</scope>
    <source>
        <strain evidence="5">HyVt-458</strain>
    </source>
</reference>
<dbReference type="SMART" id="SM00382">
    <property type="entry name" value="AAA"/>
    <property type="match status" value="1"/>
</dbReference>
<sequence length="220" mass="24457">MSDMSPRQMTNHEPTASELLRCENIAKRFCGMEVLSGISFSVSSGEILGIIGPNGAGKTTLMEVLAGLLPRDSGTLFWQNRPLAALESQKSLFYLPDGILPYADDRVENVLRFFQGIYAAENERFELLIDRLGLGNVLKKTVQSLSKGYRRRLLLAIGLLSPQPLLMLDEPFDGFDLRQTLGIMALLREALAERTLLLSIHQLSEAEKICDRYILLSEGA</sequence>
<dbReference type="InterPro" id="IPR003439">
    <property type="entry name" value="ABC_transporter-like_ATP-bd"/>
</dbReference>
<evidence type="ECO:0000256" key="3">
    <source>
        <dbReference type="ARBA" id="ARBA00022840"/>
    </source>
</evidence>
<dbReference type="SUPFAM" id="SSF52540">
    <property type="entry name" value="P-loop containing nucleoside triphosphate hydrolases"/>
    <property type="match status" value="1"/>
</dbReference>
<dbReference type="AlphaFoldDB" id="A0A831RXD7"/>
<accession>A0A831RXD7</accession>
<proteinExistence type="predicted"/>
<dbReference type="Pfam" id="PF00005">
    <property type="entry name" value="ABC_tran"/>
    <property type="match status" value="1"/>
</dbReference>